<evidence type="ECO:0000256" key="5">
    <source>
        <dbReference type="ARBA" id="ARBA00023274"/>
    </source>
</evidence>
<dbReference type="PANTHER" id="PTHR11831:SF4">
    <property type="entry name" value="SMALL RIBOSOMAL SUBUNIT PROTEIN US4M"/>
    <property type="match status" value="1"/>
</dbReference>
<dbReference type="SMART" id="SM00363">
    <property type="entry name" value="S4"/>
    <property type="match status" value="1"/>
</dbReference>
<dbReference type="HAMAP" id="MF_01306_B">
    <property type="entry name" value="Ribosomal_uS4_B"/>
    <property type="match status" value="1"/>
</dbReference>
<organism evidence="10 11">
    <name type="scientific">Muiribacterium halophilum</name>
    <dbReference type="NCBI Taxonomy" id="2053465"/>
    <lineage>
        <taxon>Bacteria</taxon>
        <taxon>Candidatus Muiribacteriota</taxon>
        <taxon>Candidatus Muiribacteriia</taxon>
        <taxon>Candidatus Muiribacteriales</taxon>
        <taxon>Candidatus Muiribacteriaceae</taxon>
        <taxon>Candidatus Muiribacterium</taxon>
    </lineage>
</organism>
<dbReference type="Gene3D" id="3.10.290.10">
    <property type="entry name" value="RNA-binding S4 domain"/>
    <property type="match status" value="1"/>
</dbReference>
<evidence type="ECO:0000256" key="6">
    <source>
        <dbReference type="ARBA" id="ARBA00035254"/>
    </source>
</evidence>
<dbReference type="InterPro" id="IPR005709">
    <property type="entry name" value="Ribosomal_uS4_bac-type"/>
</dbReference>
<feature type="domain" description="Small ribosomal subunit protein uS4 N-terminal" evidence="9">
    <location>
        <begin position="3"/>
        <end position="97"/>
    </location>
</feature>
<protein>
    <recommendedName>
        <fullName evidence="6 7">Small ribosomal subunit protein uS4</fullName>
    </recommendedName>
</protein>
<dbReference type="GO" id="GO:0042274">
    <property type="term" value="P:ribosomal small subunit biogenesis"/>
    <property type="evidence" value="ECO:0007669"/>
    <property type="project" value="TreeGrafter"/>
</dbReference>
<evidence type="ECO:0000259" key="8">
    <source>
        <dbReference type="SMART" id="SM00363"/>
    </source>
</evidence>
<dbReference type="SMART" id="SM01390">
    <property type="entry name" value="Ribosomal_S4"/>
    <property type="match status" value="1"/>
</dbReference>
<evidence type="ECO:0000256" key="2">
    <source>
        <dbReference type="ARBA" id="ARBA00022730"/>
    </source>
</evidence>
<evidence type="ECO:0000259" key="9">
    <source>
        <dbReference type="SMART" id="SM01390"/>
    </source>
</evidence>
<dbReference type="FunFam" id="3.10.290.10:FF:000001">
    <property type="entry name" value="30S ribosomal protein S4"/>
    <property type="match status" value="1"/>
</dbReference>
<dbReference type="InterPro" id="IPR001912">
    <property type="entry name" value="Ribosomal_uS4_N"/>
</dbReference>
<name>A0A2N5ZJD6_MUIH1</name>
<accession>A0A2N5ZJD6</accession>
<dbReference type="EMBL" id="PKTG01000050">
    <property type="protein sequence ID" value="PLX18817.1"/>
    <property type="molecule type" value="Genomic_DNA"/>
</dbReference>
<feature type="domain" description="RNA-binding S4" evidence="8">
    <location>
        <begin position="98"/>
        <end position="162"/>
    </location>
</feature>
<dbReference type="Proteomes" id="UP000234857">
    <property type="component" value="Unassembled WGS sequence"/>
</dbReference>
<evidence type="ECO:0000313" key="11">
    <source>
        <dbReference type="Proteomes" id="UP000234857"/>
    </source>
</evidence>
<sequence>MARNTGPVCRKCRAQGIKLFLKGDRCYSEKCALNKKNFRPGIHGKRRRKLSDYGLQLMEKQKVRNMYGVLEKQFRLYYEKAARTKGVTGEILLEFLERRLDNVIYRMGFLTSRAEARQWVLHGHIKVNGRKVNIPSFLVKPGDVIEIKEKSRQSSRLKQVLDAEEPRTTVDWVDVNHSERKGTFKEVPTRESLDQDINEQLIVEFYSR</sequence>
<dbReference type="GO" id="GO:0003735">
    <property type="term" value="F:structural constituent of ribosome"/>
    <property type="evidence" value="ECO:0007669"/>
    <property type="project" value="InterPro"/>
</dbReference>
<evidence type="ECO:0000256" key="7">
    <source>
        <dbReference type="HAMAP-Rule" id="MF_01306"/>
    </source>
</evidence>
<dbReference type="CDD" id="cd00165">
    <property type="entry name" value="S4"/>
    <property type="match status" value="1"/>
</dbReference>
<comment type="subunit">
    <text evidence="7">Part of the 30S ribosomal subunit. Contacts protein S5. The interaction surface between S4 and S5 is involved in control of translational fidelity.</text>
</comment>
<dbReference type="GO" id="GO:0019843">
    <property type="term" value="F:rRNA binding"/>
    <property type="evidence" value="ECO:0007669"/>
    <property type="project" value="UniProtKB-UniRule"/>
</dbReference>
<comment type="function">
    <text evidence="7">One of the primary rRNA binding proteins, it binds directly to 16S rRNA where it nucleates assembly of the body of the 30S subunit.</text>
</comment>
<dbReference type="InterPro" id="IPR036986">
    <property type="entry name" value="S4_RNA-bd_sf"/>
</dbReference>
<comment type="caution">
    <text evidence="10">The sequence shown here is derived from an EMBL/GenBank/DDBJ whole genome shotgun (WGS) entry which is preliminary data.</text>
</comment>
<dbReference type="Pfam" id="PF01479">
    <property type="entry name" value="S4"/>
    <property type="match status" value="1"/>
</dbReference>
<dbReference type="InterPro" id="IPR002942">
    <property type="entry name" value="S4_RNA-bd"/>
</dbReference>
<keyword evidence="3 7" id="KW-0694">RNA-binding</keyword>
<dbReference type="Pfam" id="PF00163">
    <property type="entry name" value="Ribosomal_S4"/>
    <property type="match status" value="1"/>
</dbReference>
<dbReference type="GO" id="GO:0015935">
    <property type="term" value="C:small ribosomal subunit"/>
    <property type="evidence" value="ECO:0007669"/>
    <property type="project" value="InterPro"/>
</dbReference>
<evidence type="ECO:0000256" key="1">
    <source>
        <dbReference type="ARBA" id="ARBA00007465"/>
    </source>
</evidence>
<dbReference type="PANTHER" id="PTHR11831">
    <property type="entry name" value="30S 40S RIBOSOMAL PROTEIN"/>
    <property type="match status" value="1"/>
</dbReference>
<dbReference type="AlphaFoldDB" id="A0A2N5ZJD6"/>
<comment type="similarity">
    <text evidence="1 7">Belongs to the universal ribosomal protein uS4 family.</text>
</comment>
<evidence type="ECO:0000256" key="4">
    <source>
        <dbReference type="ARBA" id="ARBA00022980"/>
    </source>
</evidence>
<dbReference type="GO" id="GO:0006412">
    <property type="term" value="P:translation"/>
    <property type="evidence" value="ECO:0007669"/>
    <property type="project" value="UniProtKB-UniRule"/>
</dbReference>
<reference evidence="10 11" key="1">
    <citation type="submission" date="2017-11" db="EMBL/GenBank/DDBJ databases">
        <title>Genome-resolved metagenomics identifies genetic mobility, metabolic interactions, and unexpected diversity in perchlorate-reducing communities.</title>
        <authorList>
            <person name="Barnum T.P."/>
            <person name="Figueroa I.A."/>
            <person name="Carlstrom C.I."/>
            <person name="Lucas L.N."/>
            <person name="Engelbrektson A.L."/>
            <person name="Coates J.D."/>
        </authorList>
    </citation>
    <scope>NUCLEOTIDE SEQUENCE [LARGE SCALE GENOMIC DNA]</scope>
    <source>
        <strain evidence="10">BM706</strain>
    </source>
</reference>
<evidence type="ECO:0000256" key="3">
    <source>
        <dbReference type="ARBA" id="ARBA00022884"/>
    </source>
</evidence>
<proteinExistence type="inferred from homology"/>
<keyword evidence="5 7" id="KW-0687">Ribonucleoprotein</keyword>
<dbReference type="FunFam" id="1.10.1050.10:FF:000001">
    <property type="entry name" value="30S ribosomal protein S4"/>
    <property type="match status" value="1"/>
</dbReference>
<dbReference type="NCBIfam" id="NF003717">
    <property type="entry name" value="PRK05327.1"/>
    <property type="match status" value="1"/>
</dbReference>
<dbReference type="PROSITE" id="PS50889">
    <property type="entry name" value="S4"/>
    <property type="match status" value="1"/>
</dbReference>
<dbReference type="SUPFAM" id="SSF55174">
    <property type="entry name" value="Alpha-L RNA-binding motif"/>
    <property type="match status" value="1"/>
</dbReference>
<keyword evidence="4 7" id="KW-0689">Ribosomal protein</keyword>
<dbReference type="Gene3D" id="1.10.1050.10">
    <property type="entry name" value="Ribosomal Protein S4 Delta 41, Chain A, domain 1"/>
    <property type="match status" value="1"/>
</dbReference>
<dbReference type="NCBIfam" id="TIGR01017">
    <property type="entry name" value="rpsD_bact"/>
    <property type="match status" value="1"/>
</dbReference>
<comment type="function">
    <text evidence="7">With S5 and S12 plays an important role in translational accuracy.</text>
</comment>
<keyword evidence="2 7" id="KW-0699">rRNA-binding</keyword>
<gene>
    <name evidence="7" type="primary">rpsD</name>
    <name evidence="10" type="ORF">C0601_03735</name>
</gene>
<dbReference type="InterPro" id="IPR022801">
    <property type="entry name" value="Ribosomal_uS4"/>
</dbReference>
<evidence type="ECO:0000313" key="10">
    <source>
        <dbReference type="EMBL" id="PLX18817.1"/>
    </source>
</evidence>